<keyword evidence="4" id="KW-0472">Membrane</keyword>
<dbReference type="STRING" id="45351.A7ST88"/>
<dbReference type="eggNOG" id="KOG0937">
    <property type="taxonomic scope" value="Eukaryota"/>
</dbReference>
<feature type="domain" description="MHD" evidence="6">
    <location>
        <begin position="176"/>
        <end position="432"/>
    </location>
</feature>
<feature type="non-terminal residue" evidence="7">
    <location>
        <position position="1"/>
    </location>
</feature>
<dbReference type="InParanoid" id="A7ST88"/>
<dbReference type="InterPro" id="IPR001392">
    <property type="entry name" value="Clathrin_mu"/>
</dbReference>
<evidence type="ECO:0000313" key="8">
    <source>
        <dbReference type="Proteomes" id="UP000001593"/>
    </source>
</evidence>
<dbReference type="InterPro" id="IPR011012">
    <property type="entry name" value="Longin-like_dom_sf"/>
</dbReference>
<dbReference type="GO" id="GO:0005829">
    <property type="term" value="C:cytosol"/>
    <property type="evidence" value="ECO:0007669"/>
    <property type="project" value="GOC"/>
</dbReference>
<proteinExistence type="predicted"/>
<dbReference type="GO" id="GO:0005802">
    <property type="term" value="C:trans-Golgi network"/>
    <property type="evidence" value="ECO:0000318"/>
    <property type="project" value="GO_Central"/>
</dbReference>
<dbReference type="SUPFAM" id="SSF49447">
    <property type="entry name" value="Second domain of Mu2 adaptin subunit (ap50) of ap2 adaptor"/>
    <property type="match status" value="1"/>
</dbReference>
<reference evidence="7 8" key="1">
    <citation type="journal article" date="2007" name="Science">
        <title>Sea anemone genome reveals ancestral eumetazoan gene repertoire and genomic organization.</title>
        <authorList>
            <person name="Putnam N.H."/>
            <person name="Srivastava M."/>
            <person name="Hellsten U."/>
            <person name="Dirks B."/>
            <person name="Chapman J."/>
            <person name="Salamov A."/>
            <person name="Terry A."/>
            <person name="Shapiro H."/>
            <person name="Lindquist E."/>
            <person name="Kapitonov V.V."/>
            <person name="Jurka J."/>
            <person name="Genikhovich G."/>
            <person name="Grigoriev I.V."/>
            <person name="Lucas S.M."/>
            <person name="Steele R.E."/>
            <person name="Finnerty J.R."/>
            <person name="Technau U."/>
            <person name="Martindale M.Q."/>
            <person name="Rokhsar D.S."/>
        </authorList>
    </citation>
    <scope>NUCLEOTIDE SEQUENCE [LARGE SCALE GENOMIC DNA]</scope>
    <source>
        <strain evidence="8">CH2 X CH6</strain>
    </source>
</reference>
<sequence>MLSEFFIISPRGDPLIYRDYRGETAKGSPEIFYKKIRSTKEKLPPIFNVEGLNFIFIKRNGLFFVCTSKFNLSSAFAVEVLSRVCNLCKDYCGIINEEAIKCNLPLIYELLDEVLDFGYVQATSTEALKAYVFNQPELVENSGQSVWQCSGGNVYGTERMSLPSTAANKPVVPHKTNEIFVDLLERLTVLISPNGSILRSDIDGCIQMKSFLTGSPDVRIALTEDLTVGNADMPSQVSSMGVKLADCNFHKSVNLDEFESSRTLSVLPPDGEFTVMSYRVAGELETTLPFSIITFVDENEEARYIEVMLKLRCNIPSSSSSNNIIVRVPVPKSTERYILSHDVGHAGHSAEYKTAEKLLLWQVKSIRGGAEVAINIKLKLKDKAKSARKELGPVSLDFEIPMYICSGLQIRSLKVYEKEKAYHPFRWVRYIT</sequence>
<dbReference type="EMBL" id="DS469792">
    <property type="protein sequence ID" value="EDO33069.1"/>
    <property type="molecule type" value="Genomic_DNA"/>
</dbReference>
<dbReference type="InterPro" id="IPR036168">
    <property type="entry name" value="AP2_Mu_C_sf"/>
</dbReference>
<dbReference type="GO" id="GO:0030131">
    <property type="term" value="C:clathrin adaptor complex"/>
    <property type="evidence" value="ECO:0007669"/>
    <property type="project" value="InterPro"/>
</dbReference>
<dbReference type="SUPFAM" id="SSF64356">
    <property type="entry name" value="SNARE-like"/>
    <property type="match status" value="1"/>
</dbReference>
<dbReference type="GO" id="GO:0006886">
    <property type="term" value="P:intracellular protein transport"/>
    <property type="evidence" value="ECO:0007669"/>
    <property type="project" value="InterPro"/>
</dbReference>
<dbReference type="CDD" id="cd14838">
    <property type="entry name" value="AP4_Mu_N"/>
    <property type="match status" value="1"/>
</dbReference>
<evidence type="ECO:0000256" key="2">
    <source>
        <dbReference type="ARBA" id="ARBA00022448"/>
    </source>
</evidence>
<dbReference type="Pfam" id="PF00928">
    <property type="entry name" value="Adap_comp_sub"/>
    <property type="match status" value="1"/>
</dbReference>
<comment type="subcellular location">
    <subcellularLocation>
        <location evidence="1">Membrane</location>
        <location evidence="1">Coated pit</location>
        <topology evidence="1">Peripheral membrane protein</topology>
        <orientation evidence="1">Cytoplasmic side</orientation>
    </subcellularLocation>
</comment>
<name>A7ST88_NEMVE</name>
<organism evidence="7 8">
    <name type="scientific">Nematostella vectensis</name>
    <name type="common">Starlet sea anemone</name>
    <dbReference type="NCBI Taxonomy" id="45351"/>
    <lineage>
        <taxon>Eukaryota</taxon>
        <taxon>Metazoa</taxon>
        <taxon>Cnidaria</taxon>
        <taxon>Anthozoa</taxon>
        <taxon>Hexacorallia</taxon>
        <taxon>Actiniaria</taxon>
        <taxon>Edwardsiidae</taxon>
        <taxon>Nematostella</taxon>
    </lineage>
</organism>
<evidence type="ECO:0000313" key="7">
    <source>
        <dbReference type="EMBL" id="EDO33069.1"/>
    </source>
</evidence>
<dbReference type="PRINTS" id="PR00314">
    <property type="entry name" value="CLATHRINADPT"/>
</dbReference>
<dbReference type="GO" id="GO:0005905">
    <property type="term" value="C:clathrin-coated pit"/>
    <property type="evidence" value="ECO:0007669"/>
    <property type="project" value="UniProtKB-KW"/>
</dbReference>
<gene>
    <name evidence="7" type="ORF">NEMVEDRAFT_v1g130881</name>
</gene>
<dbReference type="GO" id="GO:0031410">
    <property type="term" value="C:cytoplasmic vesicle"/>
    <property type="evidence" value="ECO:0000318"/>
    <property type="project" value="GO_Central"/>
</dbReference>
<dbReference type="GO" id="GO:0090160">
    <property type="term" value="P:Golgi to lysosome transport"/>
    <property type="evidence" value="ECO:0000318"/>
    <property type="project" value="GO_Central"/>
</dbReference>
<keyword evidence="2" id="KW-0813">Transport</keyword>
<dbReference type="PhylomeDB" id="A7ST88"/>
<accession>A7ST88</accession>
<evidence type="ECO:0000256" key="3">
    <source>
        <dbReference type="ARBA" id="ARBA00022927"/>
    </source>
</evidence>
<dbReference type="InterPro" id="IPR028565">
    <property type="entry name" value="MHD"/>
</dbReference>
<dbReference type="InterPro" id="IPR050431">
    <property type="entry name" value="Adaptor_comp_med_subunit"/>
</dbReference>
<dbReference type="OMA" id="DYGYIQN"/>
<dbReference type="Proteomes" id="UP000001593">
    <property type="component" value="Unassembled WGS sequence"/>
</dbReference>
<evidence type="ECO:0000259" key="6">
    <source>
        <dbReference type="PROSITE" id="PS51072"/>
    </source>
</evidence>
<dbReference type="FunFam" id="3.30.450.60:FF:000002">
    <property type="entry name" value="AP-2 complex subunit mu, putative"/>
    <property type="match status" value="1"/>
</dbReference>
<dbReference type="GO" id="GO:0006605">
    <property type="term" value="P:protein targeting"/>
    <property type="evidence" value="ECO:0000318"/>
    <property type="project" value="GO_Central"/>
</dbReference>
<dbReference type="PANTHER" id="PTHR10529">
    <property type="entry name" value="AP COMPLEX SUBUNIT MU"/>
    <property type="match status" value="1"/>
</dbReference>
<evidence type="ECO:0000256" key="5">
    <source>
        <dbReference type="ARBA" id="ARBA00023176"/>
    </source>
</evidence>
<dbReference type="PROSITE" id="PS51072">
    <property type="entry name" value="MHD"/>
    <property type="match status" value="1"/>
</dbReference>
<dbReference type="PIRSF" id="PIRSF005992">
    <property type="entry name" value="Clathrin_mu"/>
    <property type="match status" value="1"/>
</dbReference>
<protein>
    <recommendedName>
        <fullName evidence="6">MHD domain-containing protein</fullName>
    </recommendedName>
</protein>
<keyword evidence="3" id="KW-0653">Protein transport</keyword>
<evidence type="ECO:0000256" key="4">
    <source>
        <dbReference type="ARBA" id="ARBA00023136"/>
    </source>
</evidence>
<dbReference type="Gene3D" id="2.60.40.1170">
    <property type="entry name" value="Mu homology domain, subdomain B"/>
    <property type="match status" value="2"/>
</dbReference>
<dbReference type="HOGENOM" id="CLU_026996_5_0_1"/>
<dbReference type="AlphaFoldDB" id="A7ST88"/>
<keyword evidence="5" id="KW-0168">Coated pit</keyword>
<dbReference type="Gene3D" id="3.30.450.60">
    <property type="match status" value="1"/>
</dbReference>
<keyword evidence="8" id="KW-1185">Reference proteome</keyword>
<evidence type="ECO:0000256" key="1">
    <source>
        <dbReference type="ARBA" id="ARBA00004277"/>
    </source>
</evidence>